<dbReference type="GO" id="GO:0016020">
    <property type="term" value="C:membrane"/>
    <property type="evidence" value="ECO:0007669"/>
    <property type="project" value="UniProtKB-SubCell"/>
</dbReference>
<feature type="transmembrane region" description="Helical" evidence="5">
    <location>
        <begin position="114"/>
        <end position="136"/>
    </location>
</feature>
<dbReference type="PANTHER" id="PTHR30249">
    <property type="entry name" value="PUTATIVE SEROTONIN TRANSPORTER"/>
    <property type="match status" value="1"/>
</dbReference>
<dbReference type="PROSITE" id="PS51257">
    <property type="entry name" value="PROKAR_LIPOPROTEIN"/>
    <property type="match status" value="1"/>
</dbReference>
<feature type="transmembrane region" description="Helical" evidence="5">
    <location>
        <begin position="43"/>
        <end position="68"/>
    </location>
</feature>
<proteinExistence type="predicted"/>
<keyword evidence="2 5" id="KW-0812">Transmembrane</keyword>
<dbReference type="PANTHER" id="PTHR30249:SF0">
    <property type="entry name" value="PLASTIDAL GLYCOLATE_GLYCERATE TRANSLOCATOR 1, CHLOROPLASTIC"/>
    <property type="match status" value="1"/>
</dbReference>
<feature type="transmembrane region" description="Helical" evidence="5">
    <location>
        <begin position="234"/>
        <end position="263"/>
    </location>
</feature>
<accession>A0A7S4CKS8</accession>
<dbReference type="EMBL" id="HBJA01033034">
    <property type="protein sequence ID" value="CAE0799946.1"/>
    <property type="molecule type" value="Transcribed_RNA"/>
</dbReference>
<gene>
    <name evidence="6" type="ORF">EGYM00163_LOCUS11067</name>
</gene>
<feature type="transmembrane region" description="Helical" evidence="5">
    <location>
        <begin position="12"/>
        <end position="31"/>
    </location>
</feature>
<evidence type="ECO:0000256" key="4">
    <source>
        <dbReference type="ARBA" id="ARBA00023136"/>
    </source>
</evidence>
<comment type="subcellular location">
    <subcellularLocation>
        <location evidence="1">Membrane</location>
        <topology evidence="1">Multi-pass membrane protein</topology>
    </subcellularLocation>
</comment>
<evidence type="ECO:0008006" key="7">
    <source>
        <dbReference type="Google" id="ProtNLM"/>
    </source>
</evidence>
<evidence type="ECO:0000256" key="3">
    <source>
        <dbReference type="ARBA" id="ARBA00022989"/>
    </source>
</evidence>
<organism evidence="6">
    <name type="scientific">Eutreptiella gymnastica</name>
    <dbReference type="NCBI Taxonomy" id="73025"/>
    <lineage>
        <taxon>Eukaryota</taxon>
        <taxon>Discoba</taxon>
        <taxon>Euglenozoa</taxon>
        <taxon>Euglenida</taxon>
        <taxon>Spirocuta</taxon>
        <taxon>Euglenophyceae</taxon>
        <taxon>Eutreptiales</taxon>
        <taxon>Eutreptiaceae</taxon>
        <taxon>Eutreptiella</taxon>
    </lineage>
</organism>
<sequence length="268" mass="27275">MADRINMDEVPVAILIIVLIAVLFLVFSCALHLQRRAAAVVSVLGQLLQPVATTTVGTLALVPVIAALRDMPALDVVQEFRGGAGALLGSLLPPAVICMAFGMFKSRALVAKNFVVVMVVTFALAVAGIVILALSARFCGLSSVLAVSLVPTTATTPLAMESTRVLGGGDPNLAATGSILAGVVGALVGRMLLNAMGVSQSILRGLAIGGCSHGIATGMLVMDEPEAAPFSAISFALVGSFTAILLSASAVQQLVLVLLGLYINIPFA</sequence>
<dbReference type="InterPro" id="IPR007300">
    <property type="entry name" value="CidB/LrgB"/>
</dbReference>
<evidence type="ECO:0000256" key="1">
    <source>
        <dbReference type="ARBA" id="ARBA00004141"/>
    </source>
</evidence>
<evidence type="ECO:0000256" key="5">
    <source>
        <dbReference type="SAM" id="Phobius"/>
    </source>
</evidence>
<dbReference type="AlphaFoldDB" id="A0A7S4CKS8"/>
<evidence type="ECO:0000256" key="2">
    <source>
        <dbReference type="ARBA" id="ARBA00022692"/>
    </source>
</evidence>
<protein>
    <recommendedName>
        <fullName evidence="7">LrgB-like protein</fullName>
    </recommendedName>
</protein>
<keyword evidence="3 5" id="KW-1133">Transmembrane helix</keyword>
<keyword evidence="4 5" id="KW-0472">Membrane</keyword>
<evidence type="ECO:0000313" key="6">
    <source>
        <dbReference type="EMBL" id="CAE0799946.1"/>
    </source>
</evidence>
<feature type="transmembrane region" description="Helical" evidence="5">
    <location>
        <begin position="205"/>
        <end position="222"/>
    </location>
</feature>
<dbReference type="Pfam" id="PF04172">
    <property type="entry name" value="LrgB"/>
    <property type="match status" value="1"/>
</dbReference>
<feature type="transmembrane region" description="Helical" evidence="5">
    <location>
        <begin position="173"/>
        <end position="193"/>
    </location>
</feature>
<reference evidence="6" key="1">
    <citation type="submission" date="2021-01" db="EMBL/GenBank/DDBJ databases">
        <authorList>
            <person name="Corre E."/>
            <person name="Pelletier E."/>
            <person name="Niang G."/>
            <person name="Scheremetjew M."/>
            <person name="Finn R."/>
            <person name="Kale V."/>
            <person name="Holt S."/>
            <person name="Cochrane G."/>
            <person name="Meng A."/>
            <person name="Brown T."/>
            <person name="Cohen L."/>
        </authorList>
    </citation>
    <scope>NUCLEOTIDE SEQUENCE</scope>
    <source>
        <strain evidence="6">CCMP1594</strain>
    </source>
</reference>
<name>A0A7S4CKS8_9EUGL</name>
<feature type="transmembrane region" description="Helical" evidence="5">
    <location>
        <begin position="80"/>
        <end position="102"/>
    </location>
</feature>